<feature type="domain" description="Core-binding (CB)" evidence="5">
    <location>
        <begin position="4"/>
        <end position="98"/>
    </location>
</feature>
<dbReference type="OrthoDB" id="194919at2157"/>
<dbReference type="PATRIC" id="fig|797299.3.peg.3882"/>
<dbReference type="eggNOG" id="arCOG01248">
    <property type="taxonomic scope" value="Archaea"/>
</dbReference>
<dbReference type="Gene3D" id="1.10.443.10">
    <property type="entry name" value="Intergrase catalytic core"/>
    <property type="match status" value="1"/>
</dbReference>
<keyword evidence="1" id="KW-0229">DNA integration</keyword>
<dbReference type="SUPFAM" id="SSF56349">
    <property type="entry name" value="DNA breaking-rejoining enzymes"/>
    <property type="match status" value="1"/>
</dbReference>
<evidence type="ECO:0000313" key="6">
    <source>
        <dbReference type="EMBL" id="AHG02202.1"/>
    </source>
</evidence>
<keyword evidence="7" id="KW-1185">Reference proteome</keyword>
<dbReference type="InterPro" id="IPR044068">
    <property type="entry name" value="CB"/>
</dbReference>
<dbReference type="GO" id="GO:0003677">
    <property type="term" value="F:DNA binding"/>
    <property type="evidence" value="ECO:0007669"/>
    <property type="project" value="UniProtKB-UniRule"/>
</dbReference>
<evidence type="ECO:0000313" key="7">
    <source>
        <dbReference type="Proteomes" id="UP000019024"/>
    </source>
</evidence>
<dbReference type="KEGG" id="hlr:HALLA_20085"/>
<evidence type="ECO:0000256" key="1">
    <source>
        <dbReference type="ARBA" id="ARBA00022908"/>
    </source>
</evidence>
<dbReference type="RefSeq" id="WP_049955014.1">
    <property type="nucleotide sequence ID" value="NZ_CP007058.1"/>
</dbReference>
<reference evidence="6 7" key="1">
    <citation type="submission" date="2014-01" db="EMBL/GenBank/DDBJ databases">
        <authorList>
            <consortium name="DOE Joint Genome Institute"/>
            <person name="Anderson I."/>
            <person name="Huntemann M."/>
            <person name="Han J."/>
            <person name="Chen A."/>
            <person name="Kyrpides N."/>
            <person name="Mavromatis K."/>
            <person name="Markowitz V."/>
            <person name="Palaniappan K."/>
            <person name="Ivanova N."/>
            <person name="Schaumberg A."/>
            <person name="Pati A."/>
            <person name="Liolios K."/>
            <person name="Nordberg H.P."/>
            <person name="Cantor M.N."/>
            <person name="Hua S.X."/>
            <person name="Woyke T."/>
        </authorList>
    </citation>
    <scope>NUCLEOTIDE SEQUENCE [LARGE SCALE GENOMIC DNA]</scope>
    <source>
        <strain evidence="6 7">XH-48</strain>
        <plasmid evidence="7">4</plasmid>
    </source>
</reference>
<dbReference type="PROSITE" id="PS51900">
    <property type="entry name" value="CB"/>
    <property type="match status" value="1"/>
</dbReference>
<dbReference type="EMBL" id="CP007058">
    <property type="protein sequence ID" value="AHG02202.1"/>
    <property type="molecule type" value="Genomic_DNA"/>
</dbReference>
<dbReference type="PANTHER" id="PTHR30349:SF41">
    <property type="entry name" value="INTEGRASE_RECOMBINASE PROTEIN MJ0367-RELATED"/>
    <property type="match status" value="1"/>
</dbReference>
<dbReference type="InterPro" id="IPR013762">
    <property type="entry name" value="Integrase-like_cat_sf"/>
</dbReference>
<dbReference type="GO" id="GO:0015074">
    <property type="term" value="P:DNA integration"/>
    <property type="evidence" value="ECO:0007669"/>
    <property type="project" value="UniProtKB-KW"/>
</dbReference>
<keyword evidence="2 4" id="KW-0238">DNA-binding</keyword>
<name>W0JY49_9EURY</name>
<sequence length="370" mass="41380">MAEVTISDAIDAYLRRKSIGDSNGPGSGAYASNAESILRRWAAWLETERETAALRALDDTHLEAYAQELANRTERGTYAASTAHTYYAVVRAFLSWCVRGGLLEANPATTQRAQAVLPAESDHGADQFWTDRQRKTLEQYVRRRAIESTHEDDGERCSRLREYAVVALLAHTEIRGSELFRVPDDTRRAGATWDDVDFYTGTIRVLGKSQRHEAVPLPAPARTPLRRYRVALDPPTNEWPLFPTRHAPSIARHVRSELAERGYEESEIDSLLEDSTAKSLLREYAITPPAITTEGVRTILKRLCKDAGIDVNGEYLTPSGVGRDIEASHRRAATAPTNSLRVSFLEQSIARLEDHPRIINIPTSAFSREN</sequence>
<evidence type="ECO:0000256" key="3">
    <source>
        <dbReference type="ARBA" id="ARBA00023172"/>
    </source>
</evidence>
<keyword evidence="3" id="KW-0233">DNA recombination</keyword>
<dbReference type="Gene3D" id="1.10.150.130">
    <property type="match status" value="1"/>
</dbReference>
<keyword evidence="6" id="KW-0614">Plasmid</keyword>
<evidence type="ECO:0000259" key="5">
    <source>
        <dbReference type="PROSITE" id="PS51900"/>
    </source>
</evidence>
<dbReference type="PANTHER" id="PTHR30349">
    <property type="entry name" value="PHAGE INTEGRASE-RELATED"/>
    <property type="match status" value="1"/>
</dbReference>
<organism evidence="6 7">
    <name type="scientific">Halostagnicola larsenii XH-48</name>
    <dbReference type="NCBI Taxonomy" id="797299"/>
    <lineage>
        <taxon>Archaea</taxon>
        <taxon>Methanobacteriati</taxon>
        <taxon>Methanobacteriota</taxon>
        <taxon>Stenosarchaea group</taxon>
        <taxon>Halobacteria</taxon>
        <taxon>Halobacteriales</taxon>
        <taxon>Natrialbaceae</taxon>
        <taxon>Halostagnicola</taxon>
    </lineage>
</organism>
<protein>
    <submittedName>
        <fullName evidence="6">Recombinase XerD</fullName>
    </submittedName>
</protein>
<geneLocation type="plasmid" evidence="7">
    <name>4</name>
</geneLocation>
<dbReference type="InterPro" id="IPR011010">
    <property type="entry name" value="DNA_brk_join_enz"/>
</dbReference>
<evidence type="ECO:0000256" key="2">
    <source>
        <dbReference type="ARBA" id="ARBA00023125"/>
    </source>
</evidence>
<accession>W0JY49</accession>
<dbReference type="InterPro" id="IPR010998">
    <property type="entry name" value="Integrase_recombinase_N"/>
</dbReference>
<dbReference type="HOGENOM" id="CLU_062981_0_0_2"/>
<dbReference type="AlphaFoldDB" id="W0JY49"/>
<proteinExistence type="predicted"/>
<dbReference type="InterPro" id="IPR050090">
    <property type="entry name" value="Tyrosine_recombinase_XerCD"/>
</dbReference>
<dbReference type="Proteomes" id="UP000019024">
    <property type="component" value="Plasmid unnamed3"/>
</dbReference>
<dbReference type="GO" id="GO:0006310">
    <property type="term" value="P:DNA recombination"/>
    <property type="evidence" value="ECO:0007669"/>
    <property type="project" value="UniProtKB-KW"/>
</dbReference>
<evidence type="ECO:0000256" key="4">
    <source>
        <dbReference type="PROSITE-ProRule" id="PRU01248"/>
    </source>
</evidence>
<gene>
    <name evidence="6" type="ORF">HALLA_20085</name>
</gene>
<dbReference type="GeneID" id="25147541"/>